<reference evidence="3" key="1">
    <citation type="submission" date="2016-06" db="EMBL/GenBank/DDBJ databases">
        <title>Parallel loss of symbiosis genes in relatives of nitrogen-fixing non-legume Parasponia.</title>
        <authorList>
            <person name="Van Velzen R."/>
            <person name="Holmer R."/>
            <person name="Bu F."/>
            <person name="Rutten L."/>
            <person name="Van Zeijl A."/>
            <person name="Liu W."/>
            <person name="Santuari L."/>
            <person name="Cao Q."/>
            <person name="Sharma T."/>
            <person name="Shen D."/>
            <person name="Roswanjaya Y."/>
            <person name="Wardhani T."/>
            <person name="Kalhor M.S."/>
            <person name="Jansen J."/>
            <person name="Van den Hoogen J."/>
            <person name="Gungor B."/>
            <person name="Hartog M."/>
            <person name="Hontelez J."/>
            <person name="Verver J."/>
            <person name="Yang W.-C."/>
            <person name="Schijlen E."/>
            <person name="Repin R."/>
            <person name="Schilthuizen M."/>
            <person name="Schranz E."/>
            <person name="Heidstra R."/>
            <person name="Miyata K."/>
            <person name="Fedorova E."/>
            <person name="Kohlen W."/>
            <person name="Bisseling T."/>
            <person name="Smit S."/>
            <person name="Geurts R."/>
        </authorList>
    </citation>
    <scope>NUCLEOTIDE SEQUENCE [LARGE SCALE GENOMIC DNA]</scope>
    <source>
        <strain evidence="3">cv. RG33-2</strain>
    </source>
</reference>
<keyword evidence="1" id="KW-1133">Transmembrane helix</keyword>
<name>A0A2P5FE04_TREOI</name>
<dbReference type="EMBL" id="JXTC01000041">
    <property type="protein sequence ID" value="PON96030.1"/>
    <property type="molecule type" value="Genomic_DNA"/>
</dbReference>
<proteinExistence type="predicted"/>
<sequence>MGPLGFRFWVGLDLGSGLGLMRWGEVLMGYVMVEIDGLELLEHGGRSGHGMGWLFDDLFLGLPQSEIGLHFVMWLLEMGSGFLGSVGVEIDGFKSLQHGRRSSELRMRMMMMLSVLLSGLIMVPLGTSTTGQA</sequence>
<evidence type="ECO:0000256" key="1">
    <source>
        <dbReference type="SAM" id="Phobius"/>
    </source>
</evidence>
<keyword evidence="3" id="KW-1185">Reference proteome</keyword>
<gene>
    <name evidence="2" type="ORF">TorRG33x02_082780</name>
</gene>
<comment type="caution">
    <text evidence="2">The sequence shown here is derived from an EMBL/GenBank/DDBJ whole genome shotgun (WGS) entry which is preliminary data.</text>
</comment>
<dbReference type="Proteomes" id="UP000237000">
    <property type="component" value="Unassembled WGS sequence"/>
</dbReference>
<keyword evidence="1" id="KW-0472">Membrane</keyword>
<evidence type="ECO:0000313" key="3">
    <source>
        <dbReference type="Proteomes" id="UP000237000"/>
    </source>
</evidence>
<keyword evidence="1" id="KW-0812">Transmembrane</keyword>
<dbReference type="AlphaFoldDB" id="A0A2P5FE04"/>
<feature type="transmembrane region" description="Helical" evidence="1">
    <location>
        <begin position="109"/>
        <end position="127"/>
    </location>
</feature>
<evidence type="ECO:0000313" key="2">
    <source>
        <dbReference type="EMBL" id="PON96030.1"/>
    </source>
</evidence>
<organism evidence="2 3">
    <name type="scientific">Trema orientale</name>
    <name type="common">Charcoal tree</name>
    <name type="synonym">Celtis orientalis</name>
    <dbReference type="NCBI Taxonomy" id="63057"/>
    <lineage>
        <taxon>Eukaryota</taxon>
        <taxon>Viridiplantae</taxon>
        <taxon>Streptophyta</taxon>
        <taxon>Embryophyta</taxon>
        <taxon>Tracheophyta</taxon>
        <taxon>Spermatophyta</taxon>
        <taxon>Magnoliopsida</taxon>
        <taxon>eudicotyledons</taxon>
        <taxon>Gunneridae</taxon>
        <taxon>Pentapetalae</taxon>
        <taxon>rosids</taxon>
        <taxon>fabids</taxon>
        <taxon>Rosales</taxon>
        <taxon>Cannabaceae</taxon>
        <taxon>Trema</taxon>
    </lineage>
</organism>
<dbReference type="InParanoid" id="A0A2P5FE04"/>
<protein>
    <submittedName>
        <fullName evidence="2">Uncharacterized protein</fullName>
    </submittedName>
</protein>
<accession>A0A2P5FE04</accession>
<dbReference type="OrthoDB" id="10358230at2759"/>
<feature type="transmembrane region" description="Helical" evidence="1">
    <location>
        <begin position="67"/>
        <end position="88"/>
    </location>
</feature>